<feature type="compositionally biased region" description="Polar residues" evidence="1">
    <location>
        <begin position="110"/>
        <end position="119"/>
    </location>
</feature>
<dbReference type="Proteomes" id="UP000007129">
    <property type="component" value="Unassembled WGS sequence"/>
</dbReference>
<evidence type="ECO:0000313" key="4">
    <source>
        <dbReference type="Proteomes" id="UP000007129"/>
    </source>
</evidence>
<proteinExistence type="predicted"/>
<dbReference type="AlphaFoldDB" id="K2SCM7"/>
<evidence type="ECO:0000256" key="1">
    <source>
        <dbReference type="SAM" id="MobiDB-lite"/>
    </source>
</evidence>
<dbReference type="STRING" id="1126212.K2SCM7"/>
<dbReference type="InterPro" id="IPR033648">
    <property type="entry name" value="AAR2_C"/>
</dbReference>
<dbReference type="Pfam" id="PF05282">
    <property type="entry name" value="AAR2"/>
    <property type="match status" value="1"/>
</dbReference>
<feature type="domain" description="AAR2 C-terminal" evidence="2">
    <location>
        <begin position="8"/>
        <end position="55"/>
    </location>
</feature>
<dbReference type="VEuPathDB" id="FungiDB:MPH_02516"/>
<protein>
    <recommendedName>
        <fullName evidence="2">AAR2 C-terminal domain-containing protein</fullName>
    </recommendedName>
</protein>
<name>K2SCM7_MACPH</name>
<feature type="region of interest" description="Disordered" evidence="1">
    <location>
        <begin position="100"/>
        <end position="150"/>
    </location>
</feature>
<organism evidence="3 4">
    <name type="scientific">Macrophomina phaseolina (strain MS6)</name>
    <name type="common">Charcoal rot fungus</name>
    <dbReference type="NCBI Taxonomy" id="1126212"/>
    <lineage>
        <taxon>Eukaryota</taxon>
        <taxon>Fungi</taxon>
        <taxon>Dikarya</taxon>
        <taxon>Ascomycota</taxon>
        <taxon>Pezizomycotina</taxon>
        <taxon>Dothideomycetes</taxon>
        <taxon>Dothideomycetes incertae sedis</taxon>
        <taxon>Botryosphaeriales</taxon>
        <taxon>Botryosphaeriaceae</taxon>
        <taxon>Macrophomina</taxon>
    </lineage>
</organism>
<comment type="caution">
    <text evidence="3">The sequence shown here is derived from an EMBL/GenBank/DDBJ whole genome shotgun (WGS) entry which is preliminary data.</text>
</comment>
<accession>K2SCM7</accession>
<dbReference type="InParanoid" id="K2SCM7"/>
<evidence type="ECO:0000313" key="3">
    <source>
        <dbReference type="EMBL" id="EKG20159.1"/>
    </source>
</evidence>
<sequence>MLFDMSDEGATFLKALLKRFKRGLEELEGKEKSDIADELDELEDYLKEEFGWHLDDSFVRRGILELEDGEQVEMDMGSRYDEDDETGEFAPTIVELTEEQARSLGGADVVSSTASQSVSELAKPQSGIAGEEVQEESEDEVDLENMDARY</sequence>
<evidence type="ECO:0000259" key="2">
    <source>
        <dbReference type="Pfam" id="PF05282"/>
    </source>
</evidence>
<gene>
    <name evidence="3" type="ORF">MPH_02516</name>
</gene>
<feature type="compositionally biased region" description="Acidic residues" evidence="1">
    <location>
        <begin position="132"/>
        <end position="150"/>
    </location>
</feature>
<dbReference type="eggNOG" id="KOG3937">
    <property type="taxonomic scope" value="Eukaryota"/>
</dbReference>
<dbReference type="OrthoDB" id="201752at2759"/>
<dbReference type="EMBL" id="AHHD01000094">
    <property type="protein sequence ID" value="EKG20159.1"/>
    <property type="molecule type" value="Genomic_DNA"/>
</dbReference>
<dbReference type="HOGENOM" id="CLU_1740882_0_0_1"/>
<reference evidence="3 4" key="1">
    <citation type="journal article" date="2012" name="BMC Genomics">
        <title>Tools to kill: Genome of one of the most destructive plant pathogenic fungi Macrophomina phaseolina.</title>
        <authorList>
            <person name="Islam M.S."/>
            <person name="Haque M.S."/>
            <person name="Islam M.M."/>
            <person name="Emdad E.M."/>
            <person name="Halim A."/>
            <person name="Hossen Q.M.M."/>
            <person name="Hossain M.Z."/>
            <person name="Ahmed B."/>
            <person name="Rahim S."/>
            <person name="Rahman M.S."/>
            <person name="Alam M.M."/>
            <person name="Hou S."/>
            <person name="Wan X."/>
            <person name="Saito J.A."/>
            <person name="Alam M."/>
        </authorList>
    </citation>
    <scope>NUCLEOTIDE SEQUENCE [LARGE SCALE GENOMIC DNA]</scope>
    <source>
        <strain evidence="3 4">MS6</strain>
    </source>
</reference>